<sequence>MLEEEMETKKEIQKGLNDRFVEEVTHQVQKITENPFQYSRKINECRGASLKVFPFLIVYRMNSQKNTARIISVFHTSRNPYKKFKPE</sequence>
<accession>A0A5M6CDZ1</accession>
<evidence type="ECO:0000313" key="2">
    <source>
        <dbReference type="EMBL" id="KAA5533384.1"/>
    </source>
</evidence>
<keyword evidence="1" id="KW-1277">Toxin-antitoxin system</keyword>
<comment type="caution">
    <text evidence="2">The sequence shown here is derived from an EMBL/GenBank/DDBJ whole genome shotgun (WGS) entry which is preliminary data.</text>
</comment>
<evidence type="ECO:0000313" key="3">
    <source>
        <dbReference type="Proteomes" id="UP000323632"/>
    </source>
</evidence>
<keyword evidence="3" id="KW-1185">Reference proteome</keyword>
<evidence type="ECO:0000256" key="1">
    <source>
        <dbReference type="ARBA" id="ARBA00022649"/>
    </source>
</evidence>
<name>A0A5M6CDZ1_9BACT</name>
<dbReference type="AlphaFoldDB" id="A0A5M6CDZ1"/>
<dbReference type="Proteomes" id="UP000323632">
    <property type="component" value="Unassembled WGS sequence"/>
</dbReference>
<proteinExistence type="predicted"/>
<dbReference type="EMBL" id="VWSH01000003">
    <property type="protein sequence ID" value="KAA5533384.1"/>
    <property type="molecule type" value="Genomic_DNA"/>
</dbReference>
<dbReference type="Pfam" id="PF05016">
    <property type="entry name" value="ParE_toxin"/>
    <property type="match status" value="1"/>
</dbReference>
<dbReference type="InterPro" id="IPR035093">
    <property type="entry name" value="RelE/ParE_toxin_dom_sf"/>
</dbReference>
<gene>
    <name evidence="2" type="ORF">F0919_12640</name>
</gene>
<reference evidence="2 3" key="1">
    <citation type="submission" date="2019-09" db="EMBL/GenBank/DDBJ databases">
        <title>Genome sequence and assembly of Taibaiella sp.</title>
        <authorList>
            <person name="Chhetri G."/>
        </authorList>
    </citation>
    <scope>NUCLEOTIDE SEQUENCE [LARGE SCALE GENOMIC DNA]</scope>
    <source>
        <strain evidence="2 3">KVB11</strain>
    </source>
</reference>
<organism evidence="2 3">
    <name type="scientific">Taibaiella lutea</name>
    <dbReference type="NCBI Taxonomy" id="2608001"/>
    <lineage>
        <taxon>Bacteria</taxon>
        <taxon>Pseudomonadati</taxon>
        <taxon>Bacteroidota</taxon>
        <taxon>Chitinophagia</taxon>
        <taxon>Chitinophagales</taxon>
        <taxon>Chitinophagaceae</taxon>
        <taxon>Taibaiella</taxon>
    </lineage>
</organism>
<dbReference type="InterPro" id="IPR007712">
    <property type="entry name" value="RelE/ParE_toxin"/>
</dbReference>
<protein>
    <submittedName>
        <fullName evidence="2">Type II toxin-antitoxin system RelE/ParE family toxin</fullName>
    </submittedName>
</protein>
<dbReference type="Gene3D" id="3.30.2310.20">
    <property type="entry name" value="RelE-like"/>
    <property type="match status" value="1"/>
</dbReference>